<sequence>MPSAPRPERRLTLWPEHSTTGPDLERVPMPYDTAVPHRLLIGGAWEVAQGHSLPRCDPATEAARLPVIAASDAQVLHAVRAAEASGWQTSGRTHRLSALAQMIEGIEARAESFAQTISREIGVPIDFARRSQVEAALNHLRAMQVAYDATPDDMPVAPDCPADRVRYEPVGVAALITPWNWPLNQIVLKVGAALLAGCPMVLKPSELGADTAMLFAICMEDIDLPPGTFNLVMGGADTGAALVAHPAIAAVSFTGSTRAGQSIAIAAAQGFRRTILEMGGKSPNVLFEDCDVDTAMRQGLAHCFRNNGQSCNAASRMLVARGIYEKALEKAAQIVAEIHIGLPDQPGDHIGPQVSAAQHAHVQHLLQSGIDAGARLVVGGPGRPEGYTRGYFTRPSVLADVTPEMRVFREEIFGPVLTVTPFDSEAEAIALANDTPYGLAGYVQTADAACADRMARALRVGMVQVNGQSRAPGAPFGGVKASGVGREAGLWGIRAFQDVKSISGAVSDASI</sequence>
<reference evidence="9 10" key="1">
    <citation type="submission" date="2019-03" db="EMBL/GenBank/DDBJ databases">
        <title>Rhodobacteraceae bacterium SM1902, a new member of the family Rhodobacteraceae isolated from Yantai.</title>
        <authorList>
            <person name="Sun Y."/>
        </authorList>
    </citation>
    <scope>NUCLEOTIDE SEQUENCE [LARGE SCALE GENOMIC DNA]</scope>
    <source>
        <strain evidence="9 10">SM1902</strain>
    </source>
</reference>
<evidence type="ECO:0000256" key="7">
    <source>
        <dbReference type="SAM" id="MobiDB-lite"/>
    </source>
</evidence>
<accession>A0A4R6AZT4</accession>
<evidence type="ECO:0000259" key="8">
    <source>
        <dbReference type="Pfam" id="PF00171"/>
    </source>
</evidence>
<protein>
    <recommendedName>
        <fullName evidence="3">aldehyde dehydrogenase (NAD(+))</fullName>
        <ecNumber evidence="3">1.2.1.3</ecNumber>
    </recommendedName>
</protein>
<keyword evidence="2 6" id="KW-0560">Oxidoreductase</keyword>
<dbReference type="PROSITE" id="PS00687">
    <property type="entry name" value="ALDEHYDE_DEHYDR_GLU"/>
    <property type="match status" value="1"/>
</dbReference>
<comment type="similarity">
    <text evidence="1 6">Belongs to the aldehyde dehydrogenase family.</text>
</comment>
<dbReference type="Pfam" id="PF00171">
    <property type="entry name" value="Aldedh"/>
    <property type="match status" value="1"/>
</dbReference>
<evidence type="ECO:0000256" key="3">
    <source>
        <dbReference type="ARBA" id="ARBA00024226"/>
    </source>
</evidence>
<dbReference type="PANTHER" id="PTHR42804:SF1">
    <property type="entry name" value="ALDEHYDE DEHYDROGENASE-RELATED"/>
    <property type="match status" value="1"/>
</dbReference>
<dbReference type="InterPro" id="IPR016162">
    <property type="entry name" value="Ald_DH_N"/>
</dbReference>
<dbReference type="SUPFAM" id="SSF53720">
    <property type="entry name" value="ALDH-like"/>
    <property type="match status" value="1"/>
</dbReference>
<evidence type="ECO:0000256" key="6">
    <source>
        <dbReference type="RuleBase" id="RU003345"/>
    </source>
</evidence>
<dbReference type="PROSITE" id="PS00070">
    <property type="entry name" value="ALDEHYDE_DEHYDR_CYS"/>
    <property type="match status" value="1"/>
</dbReference>
<dbReference type="InterPro" id="IPR015590">
    <property type="entry name" value="Aldehyde_DH_dom"/>
</dbReference>
<evidence type="ECO:0000313" key="10">
    <source>
        <dbReference type="Proteomes" id="UP000294562"/>
    </source>
</evidence>
<comment type="caution">
    <text evidence="9">The sequence shown here is derived from an EMBL/GenBank/DDBJ whole genome shotgun (WGS) entry which is preliminary data.</text>
</comment>
<name>A0A4R6AZT4_9RHOB</name>
<dbReference type="Proteomes" id="UP000294562">
    <property type="component" value="Unassembled WGS sequence"/>
</dbReference>
<dbReference type="InterPro" id="IPR016163">
    <property type="entry name" value="Ald_DH_C"/>
</dbReference>
<dbReference type="CDD" id="cd07138">
    <property type="entry name" value="ALDH_CddD_SSP0762"/>
    <property type="match status" value="1"/>
</dbReference>
<feature type="region of interest" description="Disordered" evidence="7">
    <location>
        <begin position="1"/>
        <end position="29"/>
    </location>
</feature>
<comment type="catalytic activity">
    <reaction evidence="4">
        <text>an aldehyde + NAD(+) + H2O = a carboxylate + NADH + 2 H(+)</text>
        <dbReference type="Rhea" id="RHEA:16185"/>
        <dbReference type="ChEBI" id="CHEBI:15377"/>
        <dbReference type="ChEBI" id="CHEBI:15378"/>
        <dbReference type="ChEBI" id="CHEBI:17478"/>
        <dbReference type="ChEBI" id="CHEBI:29067"/>
        <dbReference type="ChEBI" id="CHEBI:57540"/>
        <dbReference type="ChEBI" id="CHEBI:57945"/>
        <dbReference type="EC" id="1.2.1.3"/>
    </reaction>
</comment>
<dbReference type="GO" id="GO:0004029">
    <property type="term" value="F:aldehyde dehydrogenase (NAD+) activity"/>
    <property type="evidence" value="ECO:0007669"/>
    <property type="project" value="UniProtKB-EC"/>
</dbReference>
<evidence type="ECO:0000256" key="5">
    <source>
        <dbReference type="PROSITE-ProRule" id="PRU10007"/>
    </source>
</evidence>
<dbReference type="PANTHER" id="PTHR42804">
    <property type="entry name" value="ALDEHYDE DEHYDROGENASE"/>
    <property type="match status" value="1"/>
</dbReference>
<feature type="active site" evidence="5">
    <location>
        <position position="277"/>
    </location>
</feature>
<dbReference type="AlphaFoldDB" id="A0A4R6AZT4"/>
<dbReference type="InterPro" id="IPR016161">
    <property type="entry name" value="Ald_DH/histidinol_DH"/>
</dbReference>
<organism evidence="9 10">
    <name type="scientific">Meridianimarinicoccus aquatilis</name>
    <dbReference type="NCBI Taxonomy" id="2552766"/>
    <lineage>
        <taxon>Bacteria</taxon>
        <taxon>Pseudomonadati</taxon>
        <taxon>Pseudomonadota</taxon>
        <taxon>Alphaproteobacteria</taxon>
        <taxon>Rhodobacterales</taxon>
        <taxon>Paracoccaceae</taxon>
        <taxon>Meridianimarinicoccus</taxon>
    </lineage>
</organism>
<dbReference type="EC" id="1.2.1.3" evidence="3"/>
<dbReference type="InterPro" id="IPR029510">
    <property type="entry name" value="Ald_DH_CS_GLU"/>
</dbReference>
<dbReference type="FunFam" id="3.40.309.10:FF:000012">
    <property type="entry name" value="Betaine aldehyde dehydrogenase"/>
    <property type="match status" value="1"/>
</dbReference>
<gene>
    <name evidence="9" type="ORF">E2L05_06815</name>
</gene>
<evidence type="ECO:0000256" key="2">
    <source>
        <dbReference type="ARBA" id="ARBA00023002"/>
    </source>
</evidence>
<dbReference type="Gene3D" id="3.40.309.10">
    <property type="entry name" value="Aldehyde Dehydrogenase, Chain A, domain 2"/>
    <property type="match status" value="1"/>
</dbReference>
<dbReference type="InterPro" id="IPR016160">
    <property type="entry name" value="Ald_DH_CS_CYS"/>
</dbReference>
<proteinExistence type="inferred from homology"/>
<keyword evidence="10" id="KW-1185">Reference proteome</keyword>
<evidence type="ECO:0000313" key="9">
    <source>
        <dbReference type="EMBL" id="TDL89355.1"/>
    </source>
</evidence>
<dbReference type="Gene3D" id="3.40.605.10">
    <property type="entry name" value="Aldehyde Dehydrogenase, Chain A, domain 1"/>
    <property type="match status" value="1"/>
</dbReference>
<dbReference type="OrthoDB" id="9812625at2"/>
<evidence type="ECO:0000256" key="1">
    <source>
        <dbReference type="ARBA" id="ARBA00009986"/>
    </source>
</evidence>
<feature type="domain" description="Aldehyde dehydrogenase" evidence="8">
    <location>
        <begin position="48"/>
        <end position="502"/>
    </location>
</feature>
<evidence type="ECO:0000256" key="4">
    <source>
        <dbReference type="ARBA" id="ARBA00049194"/>
    </source>
</evidence>
<feature type="compositionally biased region" description="Basic and acidic residues" evidence="7">
    <location>
        <begin position="1"/>
        <end position="11"/>
    </location>
</feature>
<dbReference type="EMBL" id="SMZO01000011">
    <property type="protein sequence ID" value="TDL89355.1"/>
    <property type="molecule type" value="Genomic_DNA"/>
</dbReference>